<accession>A0A2P2P5G0</accession>
<dbReference type="AlphaFoldDB" id="A0A2P2P5G0"/>
<sequence>MSGTGIKSVTVTMRMVKKGSIAGGRTRREERGRERRFPLLELLKRRNRPPMRRLKSLRQVTVKRMRLLVVYTRKRTHHHRQSLI</sequence>
<dbReference type="EMBL" id="GGEC01069510">
    <property type="protein sequence ID" value="MBX49994.1"/>
    <property type="molecule type" value="Transcribed_RNA"/>
</dbReference>
<organism evidence="1">
    <name type="scientific">Rhizophora mucronata</name>
    <name type="common">Asiatic mangrove</name>
    <dbReference type="NCBI Taxonomy" id="61149"/>
    <lineage>
        <taxon>Eukaryota</taxon>
        <taxon>Viridiplantae</taxon>
        <taxon>Streptophyta</taxon>
        <taxon>Embryophyta</taxon>
        <taxon>Tracheophyta</taxon>
        <taxon>Spermatophyta</taxon>
        <taxon>Magnoliopsida</taxon>
        <taxon>eudicotyledons</taxon>
        <taxon>Gunneridae</taxon>
        <taxon>Pentapetalae</taxon>
        <taxon>rosids</taxon>
        <taxon>fabids</taxon>
        <taxon>Malpighiales</taxon>
        <taxon>Rhizophoraceae</taxon>
        <taxon>Rhizophora</taxon>
    </lineage>
</organism>
<protein>
    <submittedName>
        <fullName evidence="1">Uncharacterized protein</fullName>
    </submittedName>
</protein>
<proteinExistence type="predicted"/>
<reference evidence="1" key="1">
    <citation type="submission" date="2018-02" db="EMBL/GenBank/DDBJ databases">
        <title>Rhizophora mucronata_Transcriptome.</title>
        <authorList>
            <person name="Meera S.P."/>
            <person name="Sreeshan A."/>
            <person name="Augustine A."/>
        </authorList>
    </citation>
    <scope>NUCLEOTIDE SEQUENCE</scope>
    <source>
        <tissue evidence="1">Leaf</tissue>
    </source>
</reference>
<name>A0A2P2P5G0_RHIMU</name>
<evidence type="ECO:0000313" key="1">
    <source>
        <dbReference type="EMBL" id="MBX49994.1"/>
    </source>
</evidence>